<dbReference type="SMART" id="SM00342">
    <property type="entry name" value="HTH_ARAC"/>
    <property type="match status" value="1"/>
</dbReference>
<dbReference type="PROSITE" id="PS01124">
    <property type="entry name" value="HTH_ARAC_FAMILY_2"/>
    <property type="match status" value="1"/>
</dbReference>
<keyword evidence="2" id="KW-0238">DNA-binding</keyword>
<keyword evidence="6" id="KW-1185">Reference proteome</keyword>
<dbReference type="AlphaFoldDB" id="A0A919W994"/>
<evidence type="ECO:0000256" key="3">
    <source>
        <dbReference type="ARBA" id="ARBA00023163"/>
    </source>
</evidence>
<keyword evidence="1" id="KW-0805">Transcription regulation</keyword>
<dbReference type="GO" id="GO:0043565">
    <property type="term" value="F:sequence-specific DNA binding"/>
    <property type="evidence" value="ECO:0007669"/>
    <property type="project" value="InterPro"/>
</dbReference>
<dbReference type="PANTHER" id="PTHR43280">
    <property type="entry name" value="ARAC-FAMILY TRANSCRIPTIONAL REGULATOR"/>
    <property type="match status" value="1"/>
</dbReference>
<evidence type="ECO:0000259" key="4">
    <source>
        <dbReference type="PROSITE" id="PS01124"/>
    </source>
</evidence>
<dbReference type="InterPro" id="IPR018060">
    <property type="entry name" value="HTH_AraC"/>
</dbReference>
<dbReference type="Pfam" id="PF12833">
    <property type="entry name" value="HTH_18"/>
    <property type="match status" value="1"/>
</dbReference>
<evidence type="ECO:0000256" key="2">
    <source>
        <dbReference type="ARBA" id="ARBA00023125"/>
    </source>
</evidence>
<evidence type="ECO:0000313" key="6">
    <source>
        <dbReference type="Proteomes" id="UP000677082"/>
    </source>
</evidence>
<dbReference type="Gene3D" id="2.60.120.10">
    <property type="entry name" value="Jelly Rolls"/>
    <property type="match status" value="1"/>
</dbReference>
<dbReference type="InterPro" id="IPR003313">
    <property type="entry name" value="AraC-bd"/>
</dbReference>
<dbReference type="SUPFAM" id="SSF46689">
    <property type="entry name" value="Homeodomain-like"/>
    <property type="match status" value="2"/>
</dbReference>
<dbReference type="InterPro" id="IPR009057">
    <property type="entry name" value="Homeodomain-like_sf"/>
</dbReference>
<dbReference type="Pfam" id="PF02311">
    <property type="entry name" value="AraC_binding"/>
    <property type="match status" value="1"/>
</dbReference>
<name>A0A919W994_9ACTN</name>
<dbReference type="SUPFAM" id="SSF51215">
    <property type="entry name" value="Regulatory protein AraC"/>
    <property type="match status" value="1"/>
</dbReference>
<proteinExistence type="predicted"/>
<dbReference type="InterPro" id="IPR037923">
    <property type="entry name" value="HTH-like"/>
</dbReference>
<reference evidence="5 6" key="1">
    <citation type="submission" date="2021-03" db="EMBL/GenBank/DDBJ databases">
        <title>Whole genome shotgun sequence of Actinoplanes toevensis NBRC 105298.</title>
        <authorList>
            <person name="Komaki H."/>
            <person name="Tamura T."/>
        </authorList>
    </citation>
    <scope>NUCLEOTIDE SEQUENCE [LARGE SCALE GENOMIC DNA]</scope>
    <source>
        <strain evidence="5 6">NBRC 105298</strain>
    </source>
</reference>
<feature type="domain" description="HTH araC/xylS-type" evidence="4">
    <location>
        <begin position="187"/>
        <end position="285"/>
    </location>
</feature>
<dbReference type="Proteomes" id="UP000677082">
    <property type="component" value="Unassembled WGS sequence"/>
</dbReference>
<dbReference type="PANTHER" id="PTHR43280:SF11">
    <property type="entry name" value="RCS-SPECIFIC HTH-TYPE TRANSCRIPTIONAL ACTIVATOR RCLR"/>
    <property type="match status" value="1"/>
</dbReference>
<comment type="caution">
    <text evidence="5">The sequence shown here is derived from an EMBL/GenBank/DDBJ whole genome shotgun (WGS) entry which is preliminary data.</text>
</comment>
<dbReference type="InterPro" id="IPR014710">
    <property type="entry name" value="RmlC-like_jellyroll"/>
</dbReference>
<dbReference type="RefSeq" id="WP_213011651.1">
    <property type="nucleotide sequence ID" value="NZ_BOQN01000102.1"/>
</dbReference>
<protein>
    <submittedName>
        <fullName evidence="5">AraC family transcriptional regulator</fullName>
    </submittedName>
</protein>
<dbReference type="GO" id="GO:0003700">
    <property type="term" value="F:DNA-binding transcription factor activity"/>
    <property type="evidence" value="ECO:0007669"/>
    <property type="project" value="InterPro"/>
</dbReference>
<dbReference type="EMBL" id="BOQN01000102">
    <property type="protein sequence ID" value="GIM95966.1"/>
    <property type="molecule type" value="Genomic_DNA"/>
</dbReference>
<organism evidence="5 6">
    <name type="scientific">Paractinoplanes toevensis</name>
    <dbReference type="NCBI Taxonomy" id="571911"/>
    <lineage>
        <taxon>Bacteria</taxon>
        <taxon>Bacillati</taxon>
        <taxon>Actinomycetota</taxon>
        <taxon>Actinomycetes</taxon>
        <taxon>Micromonosporales</taxon>
        <taxon>Micromonosporaceae</taxon>
        <taxon>Paractinoplanes</taxon>
    </lineage>
</organism>
<sequence length="292" mass="32538">MDEFPVENTRTLLHFIDGSLAFAGHYLHEDTHPIHTHSFVEIAVVMGGSGAQRSLAGRQVLKVGDVLILRPGVWHGYEDCRALDLYNCCFSPELLRNELAWTREDPQLGHLLWTGPYAEQRRGILTGHLSGDAFAACLTHLEALHDLRGAPVATHRGDLVGRLTLFLAGLARALISVSPGATHQAVLEAMRMMEERPAYQWTLTELAAELHVAPGYLVRLFKGATGLPPMAYLSRHRVELAATRLLHTDQPINRIGESVGWPDQNYFARRFKSHYGLSASTYRARFTKSVKT</sequence>
<gene>
    <name evidence="5" type="ORF">Ato02nite_077590</name>
</gene>
<keyword evidence="3" id="KW-0804">Transcription</keyword>
<evidence type="ECO:0000256" key="1">
    <source>
        <dbReference type="ARBA" id="ARBA00023015"/>
    </source>
</evidence>
<dbReference type="Gene3D" id="1.10.10.60">
    <property type="entry name" value="Homeodomain-like"/>
    <property type="match status" value="2"/>
</dbReference>
<accession>A0A919W994</accession>
<evidence type="ECO:0000313" key="5">
    <source>
        <dbReference type="EMBL" id="GIM95966.1"/>
    </source>
</evidence>